<dbReference type="InterPro" id="IPR050921">
    <property type="entry name" value="T4SS_GSP_E_ATPase"/>
</dbReference>
<evidence type="ECO:0000256" key="1">
    <source>
        <dbReference type="ARBA" id="ARBA00006611"/>
    </source>
</evidence>
<dbReference type="SUPFAM" id="SSF52540">
    <property type="entry name" value="P-loop containing nucleoside triphosphate hydrolases"/>
    <property type="match status" value="1"/>
</dbReference>
<sequence>MTPGEWLQQLLDLMIDKQASDMLISTNAPASLKIDGQLVALGETPLSIAQVRQLVMAALPQGLTERFERDHEANFALSLQGKGRFRVSAFYQRSQMAMVIRRIAFDIPSLTALGLPDALGELALLKRGLVFVVGGTGTGKSTTLASMIQYRNASAGGHILCIEDPIEYIHPHRRAIINQREVGIDTESFEVALKNALRQAPDVIMIGEIRSRETMEQALTFAETGHLCLATLHANNANQALERVIHFFPAERHEQVWLDLSLNLQAIVAQQLLPRQDGRGRVAAIEILRRSPLIGDLIRKGEVGEIKGLMARSRELGMQTFDQALYECYRRGDISEDVALVHAESANDLRMMIKFGDGAHQGVEQALDAADRLSLRDSDDY</sequence>
<dbReference type="CDD" id="cd01131">
    <property type="entry name" value="PilT"/>
    <property type="match status" value="1"/>
</dbReference>
<dbReference type="InterPro" id="IPR027417">
    <property type="entry name" value="P-loop_NTPase"/>
</dbReference>
<dbReference type="Gene3D" id="3.30.450.90">
    <property type="match status" value="1"/>
</dbReference>
<dbReference type="Gene3D" id="3.40.50.300">
    <property type="entry name" value="P-loop containing nucleotide triphosphate hydrolases"/>
    <property type="match status" value="1"/>
</dbReference>
<keyword evidence="4" id="KW-1185">Reference proteome</keyword>
<dbReference type="EMBL" id="JAGXFD010000001">
    <property type="protein sequence ID" value="MBZ9566522.1"/>
    <property type="molecule type" value="Genomic_DNA"/>
</dbReference>
<dbReference type="SMART" id="SM00382">
    <property type="entry name" value="AAA"/>
    <property type="match status" value="1"/>
</dbReference>
<reference evidence="3 4" key="1">
    <citation type="submission" date="2021-05" db="EMBL/GenBank/DDBJ databases">
        <title>Petroleum and Energy Research Collection (APPE): ex situ preservation of microbial diversity associated with the oil industry and exploitation of its biotechnological potential.</title>
        <authorList>
            <person name="Paixao C.T.M."/>
            <person name="Gomes M.B."/>
            <person name="Oliveira V.M."/>
        </authorList>
    </citation>
    <scope>NUCLEOTIDE SEQUENCE [LARGE SCALE GENOMIC DNA]</scope>
    <source>
        <strain evidence="3 4">LIT2</strain>
    </source>
</reference>
<comment type="caution">
    <text evidence="3">The sequence shown here is derived from an EMBL/GenBank/DDBJ whole genome shotgun (WGS) entry which is preliminary data.</text>
</comment>
<evidence type="ECO:0000259" key="2">
    <source>
        <dbReference type="SMART" id="SM00382"/>
    </source>
</evidence>
<dbReference type="PANTHER" id="PTHR30486:SF12">
    <property type="entry name" value="TYPE IV PILUS ATPASE PILU"/>
    <property type="match status" value="1"/>
</dbReference>
<dbReference type="InterPro" id="IPR003593">
    <property type="entry name" value="AAA+_ATPase"/>
</dbReference>
<feature type="domain" description="AAA+ ATPase" evidence="2">
    <location>
        <begin position="126"/>
        <end position="292"/>
    </location>
</feature>
<proteinExistence type="inferred from homology"/>
<dbReference type="Pfam" id="PF00437">
    <property type="entry name" value="T2SSE"/>
    <property type="match status" value="1"/>
</dbReference>
<organism evidence="3 4">
    <name type="scientific">Modicisalibacter tunisiensis</name>
    <dbReference type="NCBI Taxonomy" id="390637"/>
    <lineage>
        <taxon>Bacteria</taxon>
        <taxon>Pseudomonadati</taxon>
        <taxon>Pseudomonadota</taxon>
        <taxon>Gammaproteobacteria</taxon>
        <taxon>Oceanospirillales</taxon>
        <taxon>Halomonadaceae</taxon>
        <taxon>Modicisalibacter</taxon>
    </lineage>
</organism>
<dbReference type="PANTHER" id="PTHR30486">
    <property type="entry name" value="TWITCHING MOTILITY PROTEIN PILT"/>
    <property type="match status" value="1"/>
</dbReference>
<dbReference type="InterPro" id="IPR001482">
    <property type="entry name" value="T2SS/T4SS_dom"/>
</dbReference>
<protein>
    <submittedName>
        <fullName evidence="3">PilT/PilU family type 4a pilus ATPase</fullName>
    </submittedName>
</protein>
<name>A0ABS7WV82_9GAMM</name>
<dbReference type="RefSeq" id="WP_224416432.1">
    <property type="nucleotide sequence ID" value="NZ_JAGXFC010000001.1"/>
</dbReference>
<evidence type="ECO:0000313" key="3">
    <source>
        <dbReference type="EMBL" id="MBZ9566522.1"/>
    </source>
</evidence>
<dbReference type="NCBIfam" id="TIGR01420">
    <property type="entry name" value="pilT_fam"/>
    <property type="match status" value="1"/>
</dbReference>
<accession>A0ABS7WV82</accession>
<dbReference type="Proteomes" id="UP001319883">
    <property type="component" value="Unassembled WGS sequence"/>
</dbReference>
<comment type="similarity">
    <text evidence="1">Belongs to the GSP E family.</text>
</comment>
<dbReference type="InterPro" id="IPR006321">
    <property type="entry name" value="PilT/PilU"/>
</dbReference>
<evidence type="ECO:0000313" key="4">
    <source>
        <dbReference type="Proteomes" id="UP001319883"/>
    </source>
</evidence>
<gene>
    <name evidence="3" type="ORF">KGQ91_02310</name>
</gene>